<feature type="region of interest" description="Disordered" evidence="11">
    <location>
        <begin position="1"/>
        <end position="36"/>
    </location>
</feature>
<evidence type="ECO:0000256" key="6">
    <source>
        <dbReference type="ARBA" id="ARBA00023069"/>
    </source>
</evidence>
<feature type="compositionally biased region" description="Basic residues" evidence="11">
    <location>
        <begin position="1"/>
        <end position="16"/>
    </location>
</feature>
<keyword evidence="7" id="KW-0206">Cytoskeleton</keyword>
<sequence length="517" mass="59788">MPIKKGKKGKKGKGKGKKDGKQESKRDKESDTERAKANAALWEARCDLTESSRVEYRETARRLSKLNQQLTDLQHSTEKSSIEIIAVLRNKDLQNEQKIMALEQQIQLEKTRASQEKENLVRNYTLKISELEEKFNKRSSEFNIIQEELKIINDFLKKKPQMEQELKHMKETMDNADLEHKKTLARMSKKKEAEQKIAVLAERAHNEHHYTFLPDAFGTVCGIHFLDDASRSIFKENVRLNKALGYHIKEVEDLRKRNAALAEENNILSLHKEMSLDTSNGTISKLTAQRSSVSGLRAKVFMLEQALASRVAEFEWEKADIKELAAVRTQASGVELDKLQKLLSIRDRELSRVKRIARSIVEQRSDMEILFYEALNHVKQEMLMHRQEAEVNHSRRMDEFLSGRRENAHIHTISKTPHSTSIDMNKTEKGNLKKAKVNISEMTWEQRERVLRLLFAKMNKLKSKHFVLHHRTSTHNLQFSVCLFHRNEEEESHASFLTQVPVSSMSSSGNCSALPDL</sequence>
<evidence type="ECO:0000256" key="9">
    <source>
        <dbReference type="ARBA" id="ARBA00031573"/>
    </source>
</evidence>
<evidence type="ECO:0000256" key="11">
    <source>
        <dbReference type="SAM" id="MobiDB-lite"/>
    </source>
</evidence>
<dbReference type="Pfam" id="PF14988">
    <property type="entry name" value="DUF4515"/>
    <property type="match status" value="1"/>
</dbReference>
<keyword evidence="8" id="KW-0966">Cell projection</keyword>
<dbReference type="Ensembl" id="ENSCCRT00015049794.1">
    <property type="protein sequence ID" value="ENSCCRP00015048175.1"/>
    <property type="gene ID" value="ENSCCRG00015019926.1"/>
</dbReference>
<dbReference type="PANTHER" id="PTHR14845">
    <property type="entry name" value="COILED-COIL DOMAIN-CONTAINING 166"/>
    <property type="match status" value="1"/>
</dbReference>
<evidence type="ECO:0000256" key="10">
    <source>
        <dbReference type="SAM" id="Coils"/>
    </source>
</evidence>
<evidence type="ECO:0000256" key="5">
    <source>
        <dbReference type="ARBA" id="ARBA00023054"/>
    </source>
</evidence>
<comment type="subcellular location">
    <subcellularLocation>
        <location evidence="1">Cytoplasm</location>
        <location evidence="1">Cytoskeleton</location>
        <location evidence="1">Cilium basal body</location>
    </subcellularLocation>
</comment>
<proteinExistence type="inferred from homology"/>
<evidence type="ECO:0000313" key="14">
    <source>
        <dbReference type="Proteomes" id="UP000694700"/>
    </source>
</evidence>
<evidence type="ECO:0000256" key="1">
    <source>
        <dbReference type="ARBA" id="ARBA00004120"/>
    </source>
</evidence>
<keyword evidence="6" id="KW-0969">Cilium</keyword>
<comment type="similarity">
    <text evidence="2">Belongs to the BBOF1 family.</text>
</comment>
<evidence type="ECO:0000259" key="12">
    <source>
        <dbReference type="Pfam" id="PF14988"/>
    </source>
</evidence>
<evidence type="ECO:0000256" key="3">
    <source>
        <dbReference type="ARBA" id="ARBA00015392"/>
    </source>
</evidence>
<reference evidence="13" key="1">
    <citation type="submission" date="2025-08" db="UniProtKB">
        <authorList>
            <consortium name="Ensembl"/>
        </authorList>
    </citation>
    <scope>IDENTIFICATION</scope>
</reference>
<organism evidence="13 14">
    <name type="scientific">Cyprinus carpio</name>
    <name type="common">Common carp</name>
    <dbReference type="NCBI Taxonomy" id="7962"/>
    <lineage>
        <taxon>Eukaryota</taxon>
        <taxon>Metazoa</taxon>
        <taxon>Chordata</taxon>
        <taxon>Craniata</taxon>
        <taxon>Vertebrata</taxon>
        <taxon>Euteleostomi</taxon>
        <taxon>Actinopterygii</taxon>
        <taxon>Neopterygii</taxon>
        <taxon>Teleostei</taxon>
        <taxon>Ostariophysi</taxon>
        <taxon>Cypriniformes</taxon>
        <taxon>Cyprinidae</taxon>
        <taxon>Cyprininae</taxon>
        <taxon>Cyprinus</taxon>
    </lineage>
</organism>
<protein>
    <recommendedName>
        <fullName evidence="3">Basal body-orientation factor 1</fullName>
    </recommendedName>
    <alternativeName>
        <fullName evidence="9">Coiled-coil domain-containing protein 176</fullName>
    </alternativeName>
</protein>
<feature type="compositionally biased region" description="Basic and acidic residues" evidence="11">
    <location>
        <begin position="17"/>
        <end position="36"/>
    </location>
</feature>
<feature type="domain" description="DUF4515" evidence="12">
    <location>
        <begin position="85"/>
        <end position="268"/>
    </location>
</feature>
<evidence type="ECO:0000256" key="8">
    <source>
        <dbReference type="ARBA" id="ARBA00023273"/>
    </source>
</evidence>
<accession>A0A8C1V8L8</accession>
<feature type="coiled-coil region" evidence="10">
    <location>
        <begin position="56"/>
        <end position="179"/>
    </location>
</feature>
<evidence type="ECO:0000256" key="2">
    <source>
        <dbReference type="ARBA" id="ARBA00007508"/>
    </source>
</evidence>
<keyword evidence="4" id="KW-0963">Cytoplasm</keyword>
<evidence type="ECO:0000313" key="13">
    <source>
        <dbReference type="Ensembl" id="ENSCCRP00015048175.1"/>
    </source>
</evidence>
<dbReference type="AlphaFoldDB" id="A0A8C1V8L8"/>
<evidence type="ECO:0000256" key="7">
    <source>
        <dbReference type="ARBA" id="ARBA00023212"/>
    </source>
</evidence>
<dbReference type="Proteomes" id="UP000694700">
    <property type="component" value="Unplaced"/>
</dbReference>
<dbReference type="PANTHER" id="PTHR14845:SF5">
    <property type="entry name" value="BASAL BODY-ORIENTATION FACTOR 1"/>
    <property type="match status" value="1"/>
</dbReference>
<name>A0A8C1V8L8_CYPCA</name>
<evidence type="ECO:0000256" key="4">
    <source>
        <dbReference type="ARBA" id="ARBA00022490"/>
    </source>
</evidence>
<keyword evidence="5 10" id="KW-0175">Coiled coil</keyword>
<dbReference type="InterPro" id="IPR032777">
    <property type="entry name" value="DUF4515"/>
</dbReference>